<dbReference type="GO" id="GO:0043590">
    <property type="term" value="C:bacterial nucleoid"/>
    <property type="evidence" value="ECO:0007669"/>
    <property type="project" value="TreeGrafter"/>
</dbReference>
<dbReference type="Proteomes" id="UP000183257">
    <property type="component" value="Unassembled WGS sequence"/>
</dbReference>
<dbReference type="NCBIfam" id="TIGR00634">
    <property type="entry name" value="recN"/>
    <property type="match status" value="1"/>
</dbReference>
<name>A0A1K1MVF2_9FLAO</name>
<proteinExistence type="inferred from homology"/>
<keyword evidence="13" id="KW-1185">Reference proteome</keyword>
<evidence type="ECO:0000256" key="5">
    <source>
        <dbReference type="ARBA" id="ARBA00022763"/>
    </source>
</evidence>
<dbReference type="PIRSF" id="PIRSF003128">
    <property type="entry name" value="RecN"/>
    <property type="match status" value="1"/>
</dbReference>
<dbReference type="GO" id="GO:0006281">
    <property type="term" value="P:DNA repair"/>
    <property type="evidence" value="ECO:0007669"/>
    <property type="project" value="UniProtKB-KW"/>
</dbReference>
<dbReference type="GO" id="GO:0006310">
    <property type="term" value="P:DNA recombination"/>
    <property type="evidence" value="ECO:0007669"/>
    <property type="project" value="InterPro"/>
</dbReference>
<dbReference type="InterPro" id="IPR027417">
    <property type="entry name" value="P-loop_NTPase"/>
</dbReference>
<dbReference type="STRING" id="76595.SAMN05660313_00949"/>
<protein>
    <recommendedName>
        <fullName evidence="3 9">DNA repair protein RecN</fullName>
    </recommendedName>
    <alternativeName>
        <fullName evidence="8 9">Recombination protein N</fullName>
    </alternativeName>
</protein>
<dbReference type="GO" id="GO:0009432">
    <property type="term" value="P:SOS response"/>
    <property type="evidence" value="ECO:0007669"/>
    <property type="project" value="TreeGrafter"/>
</dbReference>
<organism evidence="12 13">
    <name type="scientific">Cellulophaga fucicola</name>
    <dbReference type="NCBI Taxonomy" id="76595"/>
    <lineage>
        <taxon>Bacteria</taxon>
        <taxon>Pseudomonadati</taxon>
        <taxon>Bacteroidota</taxon>
        <taxon>Flavobacteriia</taxon>
        <taxon>Flavobacteriales</taxon>
        <taxon>Flavobacteriaceae</taxon>
        <taxon>Cellulophaga</taxon>
    </lineage>
</organism>
<dbReference type="EMBL" id="FPIY01000001">
    <property type="protein sequence ID" value="SFW27049.1"/>
    <property type="molecule type" value="Genomic_DNA"/>
</dbReference>
<dbReference type="PANTHER" id="PTHR11059:SF0">
    <property type="entry name" value="DNA REPAIR PROTEIN RECN"/>
    <property type="match status" value="1"/>
</dbReference>
<keyword evidence="4" id="KW-0547">Nucleotide-binding</keyword>
<dbReference type="PANTHER" id="PTHR11059">
    <property type="entry name" value="DNA REPAIR PROTEIN RECN"/>
    <property type="match status" value="1"/>
</dbReference>
<dbReference type="GO" id="GO:0005524">
    <property type="term" value="F:ATP binding"/>
    <property type="evidence" value="ECO:0007669"/>
    <property type="project" value="UniProtKB-KW"/>
</dbReference>
<gene>
    <name evidence="12" type="ORF">SAMN05660313_00949</name>
</gene>
<comment type="function">
    <text evidence="1 9">May be involved in recombinational repair of damaged DNA.</text>
</comment>
<evidence type="ECO:0000256" key="2">
    <source>
        <dbReference type="ARBA" id="ARBA00009441"/>
    </source>
</evidence>
<evidence type="ECO:0000256" key="6">
    <source>
        <dbReference type="ARBA" id="ARBA00022840"/>
    </source>
</evidence>
<evidence type="ECO:0000259" key="11">
    <source>
        <dbReference type="Pfam" id="PF02463"/>
    </source>
</evidence>
<evidence type="ECO:0000256" key="8">
    <source>
        <dbReference type="ARBA" id="ARBA00033408"/>
    </source>
</evidence>
<evidence type="ECO:0000256" key="7">
    <source>
        <dbReference type="ARBA" id="ARBA00023204"/>
    </source>
</evidence>
<dbReference type="Gene3D" id="3.40.50.300">
    <property type="entry name" value="P-loop containing nucleotide triphosphate hydrolases"/>
    <property type="match status" value="2"/>
</dbReference>
<dbReference type="InterPro" id="IPR003395">
    <property type="entry name" value="RecF/RecN/SMC_N"/>
</dbReference>
<dbReference type="CDD" id="cd03241">
    <property type="entry name" value="ABC_RecN"/>
    <property type="match status" value="1"/>
</dbReference>
<feature type="coiled-coil region" evidence="10">
    <location>
        <begin position="199"/>
        <end position="229"/>
    </location>
</feature>
<evidence type="ECO:0000256" key="3">
    <source>
        <dbReference type="ARBA" id="ARBA00021315"/>
    </source>
</evidence>
<dbReference type="RefSeq" id="WP_072302591.1">
    <property type="nucleotide sequence ID" value="NZ_FPIY01000001.1"/>
</dbReference>
<feature type="domain" description="RecF/RecN/SMC N-terminal" evidence="11">
    <location>
        <begin position="5"/>
        <end position="509"/>
    </location>
</feature>
<dbReference type="OrthoDB" id="9806954at2"/>
<sequence length="550" mass="61328">MLVSLSIKNYALIDHLNVSFTNGFTVITGETGAGKSILLGGLALVLGKRADLSSLRDKEKKCVIEAEFSVGKYNLEPFFNENDVDYEERTIIRREILPSGKSRAFINDSPVKLTILAALGDSLIDVHSQNQTLQLGDNAYQFKVIDGLASNKDLLASYAKDLRLYKKETKVLENLLATKQEGIKEHDYNTFLLSELESAPLKEGILEELEEQYEQLNNVENIMEQLSKGHNLISDEQVGILNLLAELKQASSKLASYGTQFSTLNERVQSVFIEVDDIFEEFESLQNNIEANPKVLEEVNTKLQLLYDLQKKHGVSEIEELLRIKEELAVKVDATENIDATILAKETEIKVKEKALNAVCVKISKKRKAIIPELKKQLESILASLGMPSAEFKIELNATPNFVYNGKDELVFQFSANKGSAFGELKKVASGGELSRIMLAIKAVLAKYEHLPTLMFDEIDTGVSGEISNRMGTIMQEMSGGMQIFSITHLPQVASKGNHHYKVYKEDKNNVTHTQMKQLTTEERVVELAEMLGGKDLSDSAIAHARQLLN</sequence>
<comment type="similarity">
    <text evidence="2 9">Belongs to the RecN family.</text>
</comment>
<evidence type="ECO:0000256" key="9">
    <source>
        <dbReference type="PIRNR" id="PIRNR003128"/>
    </source>
</evidence>
<keyword evidence="7 9" id="KW-0234">DNA repair</keyword>
<evidence type="ECO:0000313" key="13">
    <source>
        <dbReference type="Proteomes" id="UP000183257"/>
    </source>
</evidence>
<evidence type="ECO:0000256" key="4">
    <source>
        <dbReference type="ARBA" id="ARBA00022741"/>
    </source>
</evidence>
<dbReference type="Pfam" id="PF02463">
    <property type="entry name" value="SMC_N"/>
    <property type="match status" value="1"/>
</dbReference>
<dbReference type="InterPro" id="IPR004604">
    <property type="entry name" value="DNA_recomb/repair_RecN"/>
</dbReference>
<evidence type="ECO:0000313" key="12">
    <source>
        <dbReference type="EMBL" id="SFW27049.1"/>
    </source>
</evidence>
<keyword evidence="6" id="KW-0067">ATP-binding</keyword>
<evidence type="ECO:0000256" key="1">
    <source>
        <dbReference type="ARBA" id="ARBA00003618"/>
    </source>
</evidence>
<accession>A0A1K1MVF2</accession>
<evidence type="ECO:0000256" key="10">
    <source>
        <dbReference type="SAM" id="Coils"/>
    </source>
</evidence>
<dbReference type="AlphaFoldDB" id="A0A1K1MVF2"/>
<keyword evidence="10" id="KW-0175">Coiled coil</keyword>
<dbReference type="SUPFAM" id="SSF52540">
    <property type="entry name" value="P-loop containing nucleoside triphosphate hydrolases"/>
    <property type="match status" value="1"/>
</dbReference>
<reference evidence="13" key="1">
    <citation type="submission" date="2016-11" db="EMBL/GenBank/DDBJ databases">
        <authorList>
            <person name="Varghese N."/>
            <person name="Submissions S."/>
        </authorList>
    </citation>
    <scope>NUCLEOTIDE SEQUENCE [LARGE SCALE GENOMIC DNA]</scope>
    <source>
        <strain evidence="13">DSM 24786</strain>
    </source>
</reference>
<keyword evidence="5 9" id="KW-0227">DNA damage</keyword>